<accession>A0A2M9FWU7</accession>
<comment type="caution">
    <text evidence="2">The sequence shown here is derived from an EMBL/GenBank/DDBJ whole genome shotgun (WGS) entry which is preliminary data.</text>
</comment>
<name>A0A2M9FWU7_9PROT</name>
<organism evidence="2 3">
    <name type="scientific">Minwuia thermotolerans</name>
    <dbReference type="NCBI Taxonomy" id="2056226"/>
    <lineage>
        <taxon>Bacteria</taxon>
        <taxon>Pseudomonadati</taxon>
        <taxon>Pseudomonadota</taxon>
        <taxon>Alphaproteobacteria</taxon>
        <taxon>Minwuiales</taxon>
        <taxon>Minwuiaceae</taxon>
        <taxon>Minwuia</taxon>
    </lineage>
</organism>
<evidence type="ECO:0000259" key="1">
    <source>
        <dbReference type="Pfam" id="PF13577"/>
    </source>
</evidence>
<protein>
    <recommendedName>
        <fullName evidence="1">SnoaL-like domain-containing protein</fullName>
    </recommendedName>
</protein>
<proteinExistence type="predicted"/>
<dbReference type="InterPro" id="IPR032710">
    <property type="entry name" value="NTF2-like_dom_sf"/>
</dbReference>
<sequence length="173" mass="20038">MPTALGRKHMARTSEYLQRAADRVMIQDLLARYAWEVDHGDPKDWAALFTEDGVFEIPAVKVKAEGRAELAEFAADLQRAIPNVHHVQTNFVIELDGDRAWGRCELNEFMARPEAVYPNLQGWYEDDYLYRGGHWRIAHRRVFTAEPKSTVTGKVGEHFQPFHEICKTKWRKA</sequence>
<dbReference type="EMBL" id="PHIG01000052">
    <property type="protein sequence ID" value="PJK27936.1"/>
    <property type="molecule type" value="Genomic_DNA"/>
</dbReference>
<dbReference type="CDD" id="cd00531">
    <property type="entry name" value="NTF2_like"/>
    <property type="match status" value="1"/>
</dbReference>
<dbReference type="AlphaFoldDB" id="A0A2M9FWU7"/>
<dbReference type="Proteomes" id="UP000229498">
    <property type="component" value="Unassembled WGS sequence"/>
</dbReference>
<dbReference type="InterPro" id="IPR037401">
    <property type="entry name" value="SnoaL-like"/>
</dbReference>
<dbReference type="Pfam" id="PF13577">
    <property type="entry name" value="SnoaL_4"/>
    <property type="match status" value="1"/>
</dbReference>
<dbReference type="Gene3D" id="3.10.450.50">
    <property type="match status" value="1"/>
</dbReference>
<evidence type="ECO:0000313" key="2">
    <source>
        <dbReference type="EMBL" id="PJK27936.1"/>
    </source>
</evidence>
<feature type="domain" description="SnoaL-like" evidence="1">
    <location>
        <begin position="18"/>
        <end position="141"/>
    </location>
</feature>
<keyword evidence="3" id="KW-1185">Reference proteome</keyword>
<dbReference type="OrthoDB" id="2860904at2"/>
<reference evidence="2 3" key="1">
    <citation type="submission" date="2017-11" db="EMBL/GenBank/DDBJ databases">
        <title>Draft genome sequence of Rhizobiales bacterium SY3-13.</title>
        <authorList>
            <person name="Sun C."/>
        </authorList>
    </citation>
    <scope>NUCLEOTIDE SEQUENCE [LARGE SCALE GENOMIC DNA]</scope>
    <source>
        <strain evidence="2 3">SY3-13</strain>
    </source>
</reference>
<evidence type="ECO:0000313" key="3">
    <source>
        <dbReference type="Proteomes" id="UP000229498"/>
    </source>
</evidence>
<gene>
    <name evidence="2" type="ORF">CVT23_19565</name>
</gene>
<dbReference type="SUPFAM" id="SSF54427">
    <property type="entry name" value="NTF2-like"/>
    <property type="match status" value="1"/>
</dbReference>